<proteinExistence type="predicted"/>
<gene>
    <name evidence="1" type="ORF">J1786_21530</name>
</gene>
<name>A0ABS6L6B8_9GAMM</name>
<dbReference type="EMBL" id="JAFMOU010000072">
    <property type="protein sequence ID" value="MBU9837381.1"/>
    <property type="molecule type" value="Genomic_DNA"/>
</dbReference>
<accession>A0ABS6L6B8</accession>
<evidence type="ECO:0000313" key="2">
    <source>
        <dbReference type="Proteomes" id="UP000699865"/>
    </source>
</evidence>
<sequence length="45" mass="5196">MSNEFEPDDDVCWPVELDEELECQLLQTPAGRQMLAKLKTLNSEE</sequence>
<keyword evidence="2" id="KW-1185">Reference proteome</keyword>
<protein>
    <submittedName>
        <fullName evidence="1">Uncharacterized protein</fullName>
    </submittedName>
</protein>
<reference evidence="1 2" key="1">
    <citation type="submission" date="2021-03" db="EMBL/GenBank/DDBJ databases">
        <title>Five novel Rahnella species.</title>
        <authorList>
            <person name="Brady C."/>
            <person name="Asselin J."/>
            <person name="Beer S."/>
            <person name="Bruberg M.B."/>
            <person name="Crampton B."/>
            <person name="Venter S."/>
            <person name="Arnold D."/>
            <person name="Denman S."/>
        </authorList>
    </citation>
    <scope>NUCLEOTIDE SEQUENCE [LARGE SCALE GENOMIC DNA]</scope>
    <source>
        <strain evidence="1 2">L72c</strain>
    </source>
</reference>
<comment type="caution">
    <text evidence="1">The sequence shown here is derived from an EMBL/GenBank/DDBJ whole genome shotgun (WGS) entry which is preliminary data.</text>
</comment>
<dbReference type="RefSeq" id="WP_217139212.1">
    <property type="nucleotide sequence ID" value="NZ_JAFMOU010000072.1"/>
</dbReference>
<dbReference type="Proteomes" id="UP000699865">
    <property type="component" value="Unassembled WGS sequence"/>
</dbReference>
<evidence type="ECO:0000313" key="1">
    <source>
        <dbReference type="EMBL" id="MBU9837381.1"/>
    </source>
</evidence>
<organism evidence="1 2">
    <name type="scientific">Rahnella perminowiae</name>
    <dbReference type="NCBI Taxonomy" id="2816244"/>
    <lineage>
        <taxon>Bacteria</taxon>
        <taxon>Pseudomonadati</taxon>
        <taxon>Pseudomonadota</taxon>
        <taxon>Gammaproteobacteria</taxon>
        <taxon>Enterobacterales</taxon>
        <taxon>Yersiniaceae</taxon>
        <taxon>Rahnella</taxon>
    </lineage>
</organism>